<keyword evidence="1" id="KW-0732">Signal</keyword>
<comment type="caution">
    <text evidence="2">The sequence shown here is derived from an EMBL/GenBank/DDBJ whole genome shotgun (WGS) entry which is preliminary data.</text>
</comment>
<dbReference type="EMBL" id="BPVZ01000158">
    <property type="protein sequence ID" value="GKV42427.1"/>
    <property type="molecule type" value="Genomic_DNA"/>
</dbReference>
<accession>A0AAV5M147</accession>
<evidence type="ECO:0000256" key="1">
    <source>
        <dbReference type="SAM" id="SignalP"/>
    </source>
</evidence>
<feature type="signal peptide" evidence="1">
    <location>
        <begin position="1"/>
        <end position="27"/>
    </location>
</feature>
<protein>
    <submittedName>
        <fullName evidence="2">Uncharacterized protein</fullName>
    </submittedName>
</protein>
<sequence>MANLSPSFCLLLLVLIFISERRSSVNAGCTYAVPGGGCPDVQKCLNDVCRPCYRGVGRIEAVCRAAGGGIPFDECLCIFKNGAPCNPPAPPKCPGPPAVVTRIIHNQN</sequence>
<gene>
    <name evidence="2" type="ORF">SLEP1_g49834</name>
</gene>
<evidence type="ECO:0000313" key="2">
    <source>
        <dbReference type="EMBL" id="GKV42427.1"/>
    </source>
</evidence>
<dbReference type="AlphaFoldDB" id="A0AAV5M147"/>
<feature type="chain" id="PRO_5043876374" evidence="1">
    <location>
        <begin position="28"/>
        <end position="108"/>
    </location>
</feature>
<reference evidence="2 3" key="1">
    <citation type="journal article" date="2021" name="Commun. Biol.">
        <title>The genome of Shorea leprosula (Dipterocarpaceae) highlights the ecological relevance of drought in aseasonal tropical rainforests.</title>
        <authorList>
            <person name="Ng K.K.S."/>
            <person name="Kobayashi M.J."/>
            <person name="Fawcett J.A."/>
            <person name="Hatakeyama M."/>
            <person name="Paape T."/>
            <person name="Ng C.H."/>
            <person name="Ang C.C."/>
            <person name="Tnah L.H."/>
            <person name="Lee C.T."/>
            <person name="Nishiyama T."/>
            <person name="Sese J."/>
            <person name="O'Brien M.J."/>
            <person name="Copetti D."/>
            <person name="Mohd Noor M.I."/>
            <person name="Ong R.C."/>
            <person name="Putra M."/>
            <person name="Sireger I.Z."/>
            <person name="Indrioko S."/>
            <person name="Kosugi Y."/>
            <person name="Izuno A."/>
            <person name="Isagi Y."/>
            <person name="Lee S.L."/>
            <person name="Shimizu K.K."/>
        </authorList>
    </citation>
    <scope>NUCLEOTIDE SEQUENCE [LARGE SCALE GENOMIC DNA]</scope>
    <source>
        <strain evidence="2">214</strain>
    </source>
</reference>
<keyword evidence="3" id="KW-1185">Reference proteome</keyword>
<proteinExistence type="predicted"/>
<name>A0AAV5M147_9ROSI</name>
<dbReference type="Proteomes" id="UP001054252">
    <property type="component" value="Unassembled WGS sequence"/>
</dbReference>
<organism evidence="2 3">
    <name type="scientific">Rubroshorea leprosula</name>
    <dbReference type="NCBI Taxonomy" id="152421"/>
    <lineage>
        <taxon>Eukaryota</taxon>
        <taxon>Viridiplantae</taxon>
        <taxon>Streptophyta</taxon>
        <taxon>Embryophyta</taxon>
        <taxon>Tracheophyta</taxon>
        <taxon>Spermatophyta</taxon>
        <taxon>Magnoliopsida</taxon>
        <taxon>eudicotyledons</taxon>
        <taxon>Gunneridae</taxon>
        <taxon>Pentapetalae</taxon>
        <taxon>rosids</taxon>
        <taxon>malvids</taxon>
        <taxon>Malvales</taxon>
        <taxon>Dipterocarpaceae</taxon>
        <taxon>Rubroshorea</taxon>
    </lineage>
</organism>
<evidence type="ECO:0000313" key="3">
    <source>
        <dbReference type="Proteomes" id="UP001054252"/>
    </source>
</evidence>